<feature type="transmembrane region" description="Helical" evidence="1">
    <location>
        <begin position="77"/>
        <end position="97"/>
    </location>
</feature>
<evidence type="ECO:0000313" key="2">
    <source>
        <dbReference type="EMBL" id="KRX33450.1"/>
    </source>
</evidence>
<dbReference type="EMBL" id="JYDJ01000797">
    <property type="protein sequence ID" value="KRX33450.1"/>
    <property type="molecule type" value="Genomic_DNA"/>
</dbReference>
<keyword evidence="1" id="KW-0472">Membrane</keyword>
<accession>A0A0V0T7S1</accession>
<keyword evidence="4" id="KW-1185">Reference proteome</keyword>
<keyword evidence="1" id="KW-0812">Transmembrane</keyword>
<organism evidence="3 4">
    <name type="scientific">Trichinella murrelli</name>
    <dbReference type="NCBI Taxonomy" id="144512"/>
    <lineage>
        <taxon>Eukaryota</taxon>
        <taxon>Metazoa</taxon>
        <taxon>Ecdysozoa</taxon>
        <taxon>Nematoda</taxon>
        <taxon>Enoplea</taxon>
        <taxon>Dorylaimia</taxon>
        <taxon>Trichinellida</taxon>
        <taxon>Trichinellidae</taxon>
        <taxon>Trichinella</taxon>
    </lineage>
</organism>
<evidence type="ECO:0000313" key="3">
    <source>
        <dbReference type="EMBL" id="KRX35054.1"/>
    </source>
</evidence>
<comment type="caution">
    <text evidence="3">The sequence shown here is derived from an EMBL/GenBank/DDBJ whole genome shotgun (WGS) entry which is preliminary data.</text>
</comment>
<proteinExistence type="predicted"/>
<name>A0A0V0T7S1_9BILA</name>
<keyword evidence="1" id="KW-1133">Transmembrane helix</keyword>
<evidence type="ECO:0000313" key="4">
    <source>
        <dbReference type="Proteomes" id="UP000055048"/>
    </source>
</evidence>
<evidence type="ECO:0000256" key="1">
    <source>
        <dbReference type="SAM" id="Phobius"/>
    </source>
</evidence>
<dbReference type="Proteomes" id="UP000055048">
    <property type="component" value="Unassembled WGS sequence"/>
</dbReference>
<sequence length="98" mass="11166">MIQCGRVYCCAARVTAGSVFYNFMGVLMTVRGRLSREHCYGTCFGGSVRLVMRFNTCRHWPSIAYGFRRTAVSQRNVFLFLVSSLVIGSCCSIVWWFL</sequence>
<dbReference type="AlphaFoldDB" id="A0A0V0T7S1"/>
<reference evidence="3 4" key="1">
    <citation type="submission" date="2015-01" db="EMBL/GenBank/DDBJ databases">
        <title>Evolution of Trichinella species and genotypes.</title>
        <authorList>
            <person name="Korhonen P.K."/>
            <person name="Edoardo P."/>
            <person name="Giuseppe L.R."/>
            <person name="Gasser R.B."/>
        </authorList>
    </citation>
    <scope>NUCLEOTIDE SEQUENCE [LARGE SCALE GENOMIC DNA]</scope>
    <source>
        <strain evidence="3">ISS417</strain>
    </source>
</reference>
<gene>
    <name evidence="2" type="ORF">T05_10210</name>
    <name evidence="3" type="ORF">T05_1631</name>
</gene>
<protein>
    <submittedName>
        <fullName evidence="3">Uncharacterized protein</fullName>
    </submittedName>
</protein>
<dbReference type="EMBL" id="JYDJ01000481">
    <property type="protein sequence ID" value="KRX35054.1"/>
    <property type="molecule type" value="Genomic_DNA"/>
</dbReference>